<dbReference type="PANTHER" id="PTHR11240:SF57">
    <property type="entry name" value="OS09G0538000 PROTEIN"/>
    <property type="match status" value="1"/>
</dbReference>
<dbReference type="GO" id="GO:0033897">
    <property type="term" value="F:ribonuclease T2 activity"/>
    <property type="evidence" value="ECO:0007669"/>
    <property type="project" value="InterPro"/>
</dbReference>
<dbReference type="Proteomes" id="UP000479710">
    <property type="component" value="Unassembled WGS sequence"/>
</dbReference>
<feature type="chain" id="PRO_5026102492" evidence="4">
    <location>
        <begin position="26"/>
        <end position="254"/>
    </location>
</feature>
<sequence length="254" mass="27849">MASSGVALLCLLGLLVAASPAAVAADKIFYQIAFMWPGAYCAQTNAGCCMPTTDVVPAADFYVAGFTVYNATTNSSMTGCNNTPFNMNQLGDTTKLMQYWNNIRCPSSDGESSWKKAWQTSGVCSNLSESAYFETALALRDKINPLSRLVRNDIKPDFGLYSVKKIKKTFQKGIGAAPLIQCSKGPFDKFQLYQLFVCVAEDTKTFIECPSPKKAYTCSDEILFHPFKKWMLKTASTSFAARAIDQLLEAAMEI</sequence>
<dbReference type="AlphaFoldDB" id="A0A6G1EJ58"/>
<dbReference type="CDD" id="cd01061">
    <property type="entry name" value="RNase_T2_euk"/>
    <property type="match status" value="1"/>
</dbReference>
<proteinExistence type="inferred from homology"/>
<comment type="caution">
    <text evidence="5">The sequence shown here is derived from an EMBL/GenBank/DDBJ whole genome shotgun (WGS) entry which is preliminary data.</text>
</comment>
<evidence type="ECO:0000256" key="2">
    <source>
        <dbReference type="ARBA" id="ARBA00023157"/>
    </source>
</evidence>
<keyword evidence="6" id="KW-1185">Reference proteome</keyword>
<evidence type="ECO:0000256" key="4">
    <source>
        <dbReference type="SAM" id="SignalP"/>
    </source>
</evidence>
<accession>A0A6G1EJ58</accession>
<evidence type="ECO:0000256" key="1">
    <source>
        <dbReference type="ARBA" id="ARBA00007469"/>
    </source>
</evidence>
<name>A0A6G1EJ58_9ORYZ</name>
<keyword evidence="2" id="KW-1015">Disulfide bond</keyword>
<evidence type="ECO:0000313" key="5">
    <source>
        <dbReference type="EMBL" id="KAF0924442.1"/>
    </source>
</evidence>
<dbReference type="EMBL" id="SPHZ02000003">
    <property type="protein sequence ID" value="KAF0924442.1"/>
    <property type="molecule type" value="Genomic_DNA"/>
</dbReference>
<reference evidence="5 6" key="1">
    <citation type="submission" date="2019-11" db="EMBL/GenBank/DDBJ databases">
        <title>Whole genome sequence of Oryza granulata.</title>
        <authorList>
            <person name="Li W."/>
        </authorList>
    </citation>
    <scope>NUCLEOTIDE SEQUENCE [LARGE SCALE GENOMIC DNA]</scope>
    <source>
        <strain evidence="6">cv. Menghai</strain>
        <tissue evidence="5">Leaf</tissue>
    </source>
</reference>
<dbReference type="Pfam" id="PF00445">
    <property type="entry name" value="Ribonuclease_T2"/>
    <property type="match status" value="1"/>
</dbReference>
<dbReference type="InterPro" id="IPR036430">
    <property type="entry name" value="RNase_T2-like_sf"/>
</dbReference>
<keyword evidence="4" id="KW-0732">Signal</keyword>
<dbReference type="InterPro" id="IPR033697">
    <property type="entry name" value="Ribonuclease_T2_eukaryotic"/>
</dbReference>
<evidence type="ECO:0000256" key="3">
    <source>
        <dbReference type="RuleBase" id="RU004328"/>
    </source>
</evidence>
<dbReference type="GO" id="GO:0003723">
    <property type="term" value="F:RNA binding"/>
    <property type="evidence" value="ECO:0007669"/>
    <property type="project" value="InterPro"/>
</dbReference>
<dbReference type="Gene3D" id="3.90.730.10">
    <property type="entry name" value="Ribonuclease T2-like"/>
    <property type="match status" value="1"/>
</dbReference>
<dbReference type="FunFam" id="3.90.730.10:FF:000008">
    <property type="entry name" value="Drought-induced S-like ribonuclease"/>
    <property type="match status" value="1"/>
</dbReference>
<dbReference type="GO" id="GO:0006401">
    <property type="term" value="P:RNA catabolic process"/>
    <property type="evidence" value="ECO:0007669"/>
    <property type="project" value="TreeGrafter"/>
</dbReference>
<comment type="similarity">
    <text evidence="1 3">Belongs to the RNase T2 family.</text>
</comment>
<dbReference type="InterPro" id="IPR001568">
    <property type="entry name" value="RNase_T2-like"/>
</dbReference>
<feature type="signal peptide" evidence="4">
    <location>
        <begin position="1"/>
        <end position="25"/>
    </location>
</feature>
<dbReference type="SUPFAM" id="SSF55895">
    <property type="entry name" value="Ribonuclease Rh-like"/>
    <property type="match status" value="1"/>
</dbReference>
<evidence type="ECO:0000313" key="6">
    <source>
        <dbReference type="Proteomes" id="UP000479710"/>
    </source>
</evidence>
<protein>
    <submittedName>
        <fullName evidence="5">Uncharacterized protein</fullName>
    </submittedName>
</protein>
<organism evidence="5 6">
    <name type="scientific">Oryza meyeriana var. granulata</name>
    <dbReference type="NCBI Taxonomy" id="110450"/>
    <lineage>
        <taxon>Eukaryota</taxon>
        <taxon>Viridiplantae</taxon>
        <taxon>Streptophyta</taxon>
        <taxon>Embryophyta</taxon>
        <taxon>Tracheophyta</taxon>
        <taxon>Spermatophyta</taxon>
        <taxon>Magnoliopsida</taxon>
        <taxon>Liliopsida</taxon>
        <taxon>Poales</taxon>
        <taxon>Poaceae</taxon>
        <taxon>BOP clade</taxon>
        <taxon>Oryzoideae</taxon>
        <taxon>Oryzeae</taxon>
        <taxon>Oryzinae</taxon>
        <taxon>Oryza</taxon>
        <taxon>Oryza meyeriana</taxon>
    </lineage>
</organism>
<dbReference type="GO" id="GO:0005576">
    <property type="term" value="C:extracellular region"/>
    <property type="evidence" value="ECO:0007669"/>
    <property type="project" value="TreeGrafter"/>
</dbReference>
<gene>
    <name evidence="5" type="ORF">E2562_010103</name>
</gene>
<dbReference type="OrthoDB" id="435754at2759"/>
<dbReference type="PANTHER" id="PTHR11240">
    <property type="entry name" value="RIBONUCLEASE T2"/>
    <property type="match status" value="1"/>
</dbReference>